<dbReference type="AlphaFoldDB" id="A0A146K350"/>
<feature type="non-terminal residue" evidence="2">
    <location>
        <position position="1"/>
    </location>
</feature>
<dbReference type="EMBL" id="GDID01006490">
    <property type="protein sequence ID" value="JAP90116.1"/>
    <property type="molecule type" value="Transcribed_RNA"/>
</dbReference>
<feature type="coiled-coil region" evidence="1">
    <location>
        <begin position="255"/>
        <end position="444"/>
    </location>
</feature>
<protein>
    <submittedName>
        <fullName evidence="2">Uncharacterized protein</fullName>
    </submittedName>
</protein>
<proteinExistence type="predicted"/>
<sequence>LQFLNIIDQIIKKHSITVLSDDKTVAVDTFIDQQFNYIQKLENQLTDMDKLLRNTITVISQQPLAENDSLEVSFAQNIKFLKSLLQSEVEKFRSSEVTINRMAQQVQSNQDQLMDIRAQHALSTERLASVQSQYDELLEKYQEQEKLNMQQAEKIQILQMNLQNFGNDVKACKLVDFQTILEQKNEIIVQLQQSQSQYEKVNKTYQKQADKDADHIKKLHNQLVIAKATEASLMKMFEQVDDAQSQVMRQQSALIQFNEQKMQKLDQRIADIQKQSESQLNQMLGYNLSLEQQIKSQQLQIEELTQKLDFSQKELQQKQIQLQQHHEQAQKIVAVNQQLRDEMEQEQQSHQEERVTLTKQLGKLQQEFEVQSMQNQQQQQEIKSKTLQLTNLQQQLSEITQNDEQNSSLVQTQRMQIQKFEDLQKDLQKQLQFSKQQIYDLQQQLKVEQAKSENMFTQFDQKMLENSQQYHDRLLAFEKEKMEYDQYFNQINEAKRLLESEQSHIHEKEHQIVLLKEQNAILEQKLAQQQKISNQQHGIVEELQNKLMSYSQNLTVGLQNQKQLEVVQKENELLKSQIEQIQEQYETQIQQQKEIYEREQRQQKGLNLSSYSSQGEKSVQQKLKEIELHNIELKKMLEKK</sequence>
<feature type="coiled-coil region" evidence="1">
    <location>
        <begin position="564"/>
        <end position="639"/>
    </location>
</feature>
<feature type="coiled-coil region" evidence="1">
    <location>
        <begin position="477"/>
        <end position="532"/>
    </location>
</feature>
<feature type="coiled-coil region" evidence="1">
    <location>
        <begin position="99"/>
        <end position="154"/>
    </location>
</feature>
<gene>
    <name evidence="2" type="ORF">TPC1_30389</name>
</gene>
<name>A0A146K350_9EUKA</name>
<evidence type="ECO:0000313" key="2">
    <source>
        <dbReference type="EMBL" id="JAP90116.1"/>
    </source>
</evidence>
<reference evidence="2" key="1">
    <citation type="submission" date="2015-07" db="EMBL/GenBank/DDBJ databases">
        <title>Adaptation to a free-living lifestyle via gene acquisitions in the diplomonad Trepomonas sp. PC1.</title>
        <authorList>
            <person name="Xu F."/>
            <person name="Jerlstrom-Hultqvist J."/>
            <person name="Kolisko M."/>
            <person name="Simpson A.G.B."/>
            <person name="Roger A.J."/>
            <person name="Svard S.G."/>
            <person name="Andersson J.O."/>
        </authorList>
    </citation>
    <scope>NUCLEOTIDE SEQUENCE</scope>
    <source>
        <strain evidence="2">PC1</strain>
    </source>
</reference>
<evidence type="ECO:0000256" key="1">
    <source>
        <dbReference type="SAM" id="Coils"/>
    </source>
</evidence>
<keyword evidence="1" id="KW-0175">Coiled coil</keyword>
<organism evidence="2">
    <name type="scientific">Trepomonas sp. PC1</name>
    <dbReference type="NCBI Taxonomy" id="1076344"/>
    <lineage>
        <taxon>Eukaryota</taxon>
        <taxon>Metamonada</taxon>
        <taxon>Diplomonadida</taxon>
        <taxon>Hexamitidae</taxon>
        <taxon>Hexamitinae</taxon>
        <taxon>Trepomonas</taxon>
    </lineage>
</organism>
<accession>A0A146K350</accession>